<feature type="compositionally biased region" description="Low complexity" evidence="1">
    <location>
        <begin position="118"/>
        <end position="131"/>
    </location>
</feature>
<proteinExistence type="predicted"/>
<reference evidence="2 3" key="1">
    <citation type="submission" date="2022-10" db="EMBL/GenBank/DDBJ databases">
        <authorList>
            <person name="Xie J."/>
            <person name="Shen N."/>
        </authorList>
    </citation>
    <scope>NUCLEOTIDE SEQUENCE [LARGE SCALE GENOMIC DNA]</scope>
    <source>
        <strain evidence="2 3">DSM 41681</strain>
    </source>
</reference>
<name>A0ABU6CF20_9ACTN</name>
<sequence>MRFAEFSSRVAIRTWNRSRASSIAFASRCRITAVSIAVRFGSADRSSNGAFDPSAYLANAAIRFGGICDSLSRPSRYAPISSTRSSARANAVPVVRVGGRRSRSSSENREPSGVFSVATRSPGSAGSARRAAPATVACRRFSATCRASDTCRASTDTPGSRTRRRRNQPTAWSNSAFGPSACVHARPCRNVLNRRPHSASS</sequence>
<accession>A0ABU6CF20</accession>
<feature type="compositionally biased region" description="Polar residues" evidence="1">
    <location>
        <begin position="168"/>
        <end position="177"/>
    </location>
</feature>
<keyword evidence="3" id="KW-1185">Reference proteome</keyword>
<dbReference type="Proteomes" id="UP001352223">
    <property type="component" value="Unassembled WGS sequence"/>
</dbReference>
<evidence type="ECO:0000313" key="2">
    <source>
        <dbReference type="EMBL" id="MEB3963299.1"/>
    </source>
</evidence>
<feature type="compositionally biased region" description="Polar residues" evidence="1">
    <location>
        <begin position="149"/>
        <end position="160"/>
    </location>
</feature>
<gene>
    <name evidence="2" type="ORF">OKJ48_24095</name>
</gene>
<dbReference type="EMBL" id="JAOZYB010000223">
    <property type="protein sequence ID" value="MEB3963299.1"/>
    <property type="molecule type" value="Genomic_DNA"/>
</dbReference>
<organism evidence="2 3">
    <name type="scientific">Streptomyces kunmingensis</name>
    <dbReference type="NCBI Taxonomy" id="68225"/>
    <lineage>
        <taxon>Bacteria</taxon>
        <taxon>Bacillati</taxon>
        <taxon>Actinomycetota</taxon>
        <taxon>Actinomycetes</taxon>
        <taxon>Kitasatosporales</taxon>
        <taxon>Streptomycetaceae</taxon>
        <taxon>Streptomyces</taxon>
    </lineage>
</organism>
<protein>
    <submittedName>
        <fullName evidence="2">Uncharacterized protein</fullName>
    </submittedName>
</protein>
<comment type="caution">
    <text evidence="2">The sequence shown here is derived from an EMBL/GenBank/DDBJ whole genome shotgun (WGS) entry which is preliminary data.</text>
</comment>
<feature type="region of interest" description="Disordered" evidence="1">
    <location>
        <begin position="149"/>
        <end position="180"/>
    </location>
</feature>
<evidence type="ECO:0000256" key="1">
    <source>
        <dbReference type="SAM" id="MobiDB-lite"/>
    </source>
</evidence>
<feature type="region of interest" description="Disordered" evidence="1">
    <location>
        <begin position="97"/>
        <end position="131"/>
    </location>
</feature>
<evidence type="ECO:0000313" key="3">
    <source>
        <dbReference type="Proteomes" id="UP001352223"/>
    </source>
</evidence>